<comment type="function">
    <text evidence="8">F(1)F(0) ATP synthase produces ATP from ADP in the presence of a proton or sodium gradient. F-type ATPases consist of two structural domains, F(1) containing the extramembraneous catalytic core and F(0) containing the membrane proton channel, linked together by a central stalk and a peripheral stalk. During catalysis, ATP synthesis in the catalytic domain of F(1) is coupled via a rotary mechanism of the central stalk subunits to proton translocation.</text>
</comment>
<keyword evidence="2 8" id="KW-0813">Transport</keyword>
<dbReference type="InterPro" id="IPR020781">
    <property type="entry name" value="ATPase_OSCP/d_CS"/>
</dbReference>
<dbReference type="NCBIfam" id="TIGR01145">
    <property type="entry name" value="ATP_synt_delta"/>
    <property type="match status" value="1"/>
</dbReference>
<keyword evidence="4 8" id="KW-0406">Ion transport</keyword>
<dbReference type="HAMAP" id="MF_01416">
    <property type="entry name" value="ATP_synth_delta_bact"/>
    <property type="match status" value="1"/>
</dbReference>
<dbReference type="RefSeq" id="WP_395113243.1">
    <property type="nucleotide sequence ID" value="NZ_JBIMSO010000027.1"/>
</dbReference>
<dbReference type="PANTHER" id="PTHR11910">
    <property type="entry name" value="ATP SYNTHASE DELTA CHAIN"/>
    <property type="match status" value="1"/>
</dbReference>
<evidence type="ECO:0000256" key="1">
    <source>
        <dbReference type="ARBA" id="ARBA00004370"/>
    </source>
</evidence>
<dbReference type="PROSITE" id="PS00389">
    <property type="entry name" value="ATPASE_DELTA"/>
    <property type="match status" value="1"/>
</dbReference>
<accession>A0ABW7JL88</accession>
<evidence type="ECO:0000256" key="4">
    <source>
        <dbReference type="ARBA" id="ARBA00023065"/>
    </source>
</evidence>
<keyword evidence="7 8" id="KW-0066">ATP synthesis</keyword>
<organism evidence="9 10">
    <name type="scientific">Antrihabitans spumae</name>
    <dbReference type="NCBI Taxonomy" id="3373370"/>
    <lineage>
        <taxon>Bacteria</taxon>
        <taxon>Bacillati</taxon>
        <taxon>Actinomycetota</taxon>
        <taxon>Actinomycetes</taxon>
        <taxon>Mycobacteriales</taxon>
        <taxon>Nocardiaceae</taxon>
        <taxon>Antrihabitans</taxon>
    </lineage>
</organism>
<evidence type="ECO:0000256" key="8">
    <source>
        <dbReference type="HAMAP-Rule" id="MF_01416"/>
    </source>
</evidence>
<evidence type="ECO:0000256" key="5">
    <source>
        <dbReference type="ARBA" id="ARBA00023136"/>
    </source>
</evidence>
<proteinExistence type="inferred from homology"/>
<evidence type="ECO:0000313" key="10">
    <source>
        <dbReference type="Proteomes" id="UP001609175"/>
    </source>
</evidence>
<name>A0ABW7JL88_9NOCA</name>
<evidence type="ECO:0000256" key="6">
    <source>
        <dbReference type="ARBA" id="ARBA00023196"/>
    </source>
</evidence>
<keyword evidence="8" id="KW-1003">Cell membrane</keyword>
<sequence>MYAASREALSEARSALGSALDSVSAGDATATAAQTGAELFSIVSILDAQRPLRNALADSSASPAARTALADKLFGGKVGEATQSVLHAAVGRSWSAGRDLTDSLVLVAQESLLRAADDQDELDTVEDELFRFGRIVAGNPALEQALSDRSKPASAVQELLSTLLHGKVTAITEALAKQAIGRLRGAPADSLDALSHLAADWRQKAVALVRSATELTTEQIDRLGATLERVYGKPVTVHVEIDRELLSGLVIRVGDEVIDGSGAGRLAALRKTLK</sequence>
<dbReference type="InterPro" id="IPR000711">
    <property type="entry name" value="ATPase_OSCP/dsu"/>
</dbReference>
<dbReference type="Proteomes" id="UP001609175">
    <property type="component" value="Unassembled WGS sequence"/>
</dbReference>
<dbReference type="PRINTS" id="PR00125">
    <property type="entry name" value="ATPASEDELTA"/>
</dbReference>
<gene>
    <name evidence="8" type="primary">atpH</name>
    <name evidence="9" type="ORF">ACHIPZ_05955</name>
</gene>
<comment type="function">
    <text evidence="8">This protein is part of the stalk that links CF(0) to CF(1). It either transmits conformational changes from CF(0) to CF(1) or is implicated in proton conduction.</text>
</comment>
<dbReference type="NCBIfam" id="NF009967">
    <property type="entry name" value="PRK13430.1"/>
    <property type="match status" value="1"/>
</dbReference>
<evidence type="ECO:0000256" key="2">
    <source>
        <dbReference type="ARBA" id="ARBA00022448"/>
    </source>
</evidence>
<keyword evidence="3 8" id="KW-0375">Hydrogen ion transport</keyword>
<dbReference type="EMBL" id="JBIMSO010000027">
    <property type="protein sequence ID" value="MFH5207760.1"/>
    <property type="molecule type" value="Genomic_DNA"/>
</dbReference>
<protein>
    <recommendedName>
        <fullName evidence="8">ATP synthase subunit delta</fullName>
    </recommendedName>
    <alternativeName>
        <fullName evidence="8">ATP synthase F(1) sector subunit delta</fullName>
    </alternativeName>
    <alternativeName>
        <fullName evidence="8">F-type ATPase subunit delta</fullName>
        <shortName evidence="8">F-ATPase subunit delta</shortName>
    </alternativeName>
</protein>
<evidence type="ECO:0000256" key="7">
    <source>
        <dbReference type="ARBA" id="ARBA00023310"/>
    </source>
</evidence>
<comment type="subcellular location">
    <subcellularLocation>
        <location evidence="8">Cell membrane</location>
        <topology evidence="8">Peripheral membrane protein</topology>
    </subcellularLocation>
    <subcellularLocation>
        <location evidence="1">Membrane</location>
    </subcellularLocation>
</comment>
<evidence type="ECO:0000256" key="3">
    <source>
        <dbReference type="ARBA" id="ARBA00022781"/>
    </source>
</evidence>
<evidence type="ECO:0000313" key="9">
    <source>
        <dbReference type="EMBL" id="MFH5207760.1"/>
    </source>
</evidence>
<reference evidence="9 10" key="1">
    <citation type="submission" date="2024-10" db="EMBL/GenBank/DDBJ databases">
        <authorList>
            <person name="Riesco R."/>
        </authorList>
    </citation>
    <scope>NUCLEOTIDE SEQUENCE [LARGE SCALE GENOMIC DNA]</scope>
    <source>
        <strain evidence="9 10">NCIMB 15449</strain>
    </source>
</reference>
<comment type="caution">
    <text evidence="9">The sequence shown here is derived from an EMBL/GenBank/DDBJ whole genome shotgun (WGS) entry which is preliminary data.</text>
</comment>
<keyword evidence="5 8" id="KW-0472">Membrane</keyword>
<comment type="similarity">
    <text evidence="8">Belongs to the ATPase delta chain family.</text>
</comment>
<keyword evidence="6 8" id="KW-0139">CF(1)</keyword>
<dbReference type="Pfam" id="PF00213">
    <property type="entry name" value="OSCP"/>
    <property type="match status" value="1"/>
</dbReference>